<protein>
    <recommendedName>
        <fullName evidence="1">Stage 0 sporulation protein A homolog</fullName>
    </recommendedName>
</protein>
<gene>
    <name evidence="5" type="ORF">KKC1_19880</name>
</gene>
<evidence type="ECO:0000256" key="3">
    <source>
        <dbReference type="PROSITE-ProRule" id="PRU00169"/>
    </source>
</evidence>
<dbReference type="GO" id="GO:0051782">
    <property type="term" value="P:negative regulation of cell division"/>
    <property type="evidence" value="ECO:0007669"/>
    <property type="project" value="TreeGrafter"/>
</dbReference>
<dbReference type="Gene3D" id="3.40.50.2300">
    <property type="match status" value="1"/>
</dbReference>
<comment type="caution">
    <text evidence="5">The sequence shown here is derived from an EMBL/GenBank/DDBJ whole genome shotgun (WGS) entry which is preliminary data.</text>
</comment>
<dbReference type="GO" id="GO:0016887">
    <property type="term" value="F:ATP hydrolysis activity"/>
    <property type="evidence" value="ECO:0007669"/>
    <property type="project" value="TreeGrafter"/>
</dbReference>
<keyword evidence="5" id="KW-0808">Transferase</keyword>
<dbReference type="SMART" id="SM00448">
    <property type="entry name" value="REC"/>
    <property type="match status" value="1"/>
</dbReference>
<dbReference type="AlphaFoldDB" id="A0A1Z5HTI6"/>
<dbReference type="GO" id="GO:0009898">
    <property type="term" value="C:cytoplasmic side of plasma membrane"/>
    <property type="evidence" value="ECO:0007669"/>
    <property type="project" value="TreeGrafter"/>
</dbReference>
<evidence type="ECO:0000313" key="6">
    <source>
        <dbReference type="Proteomes" id="UP000197032"/>
    </source>
</evidence>
<keyword evidence="3" id="KW-0597">Phosphoprotein</keyword>
<dbReference type="GO" id="GO:0005829">
    <property type="term" value="C:cytosol"/>
    <property type="evidence" value="ECO:0007669"/>
    <property type="project" value="TreeGrafter"/>
</dbReference>
<organism evidence="5 6">
    <name type="scientific">Calderihabitans maritimus</name>
    <dbReference type="NCBI Taxonomy" id="1246530"/>
    <lineage>
        <taxon>Bacteria</taxon>
        <taxon>Bacillati</taxon>
        <taxon>Bacillota</taxon>
        <taxon>Clostridia</taxon>
        <taxon>Neomoorellales</taxon>
        <taxon>Calderihabitantaceae</taxon>
        <taxon>Calderihabitans</taxon>
    </lineage>
</organism>
<evidence type="ECO:0000256" key="2">
    <source>
        <dbReference type="ARBA" id="ARBA00024867"/>
    </source>
</evidence>
<dbReference type="Pfam" id="PF13614">
    <property type="entry name" value="AAA_31"/>
    <property type="match status" value="1"/>
</dbReference>
<dbReference type="GO" id="GO:0005524">
    <property type="term" value="F:ATP binding"/>
    <property type="evidence" value="ECO:0007669"/>
    <property type="project" value="TreeGrafter"/>
</dbReference>
<feature type="modified residue" description="4-aspartylphosphate" evidence="3">
    <location>
        <position position="56"/>
    </location>
</feature>
<name>A0A1Z5HTI6_9FIRM</name>
<dbReference type="Pfam" id="PF00072">
    <property type="entry name" value="Response_reg"/>
    <property type="match status" value="1"/>
</dbReference>
<dbReference type="EMBL" id="BDGJ01000101">
    <property type="protein sequence ID" value="GAW92839.1"/>
    <property type="molecule type" value="Genomic_DNA"/>
</dbReference>
<dbReference type="PROSITE" id="PS50110">
    <property type="entry name" value="RESPONSE_REGULATORY"/>
    <property type="match status" value="1"/>
</dbReference>
<dbReference type="Gene3D" id="3.40.50.300">
    <property type="entry name" value="P-loop containing nucleotide triphosphate hydrolases"/>
    <property type="match status" value="1"/>
</dbReference>
<reference evidence="6" key="1">
    <citation type="journal article" date="2017" name="Appl. Environ. Microbiol.">
        <title>Genomic analysis of Calderihabitans maritimus KKC1, a thermophilic hydrogenogenic carboxydotrophic bacterium isolated from marine sediment.</title>
        <authorList>
            <person name="Omae K."/>
            <person name="Yoneda Y."/>
            <person name="Fukuyama Y."/>
            <person name="Yoshida T."/>
            <person name="Sako Y."/>
        </authorList>
    </citation>
    <scope>NUCLEOTIDE SEQUENCE [LARGE SCALE GENOMIC DNA]</scope>
    <source>
        <strain evidence="6">KKC1</strain>
    </source>
</reference>
<comment type="function">
    <text evidence="2">May play the central regulatory role in sporulation. It may be an element of the effector pathway responsible for the activation of sporulation genes in response to nutritional stress. Spo0A may act in concert with spo0H (a sigma factor) to control the expression of some genes that are critical to the sporulation process.</text>
</comment>
<sequence>MKQITVLVVDDVAQTRKDISRLLYFEDDITVIGEAENGEEAVKMAENLKPDIVLMDVNMPLMDGIAATEAISCHVPETSVIIISIQGEQEYLRKAMMAGASEYLVKPFSGDELAGTIRKVYAARRKREGGTKVAETRLVEKEERGKIIAFFSGKGGVGKTTLATNFAVALARSEKGKVVLVDLDLQFGDIALFLNLDPRRTISGLVQEKDQMDDELMESYLIPHFSGVKILAAPSFPQEAELVSWEDVEQILEYLKEKYQYVIVDTACFFHDINISLLDVADHILLVTARDLASLKNLRSLAEILEQLQYHQKVGVVVNRLGSAGEVEGSIFKKALKYPVVGQIPEASKLVTESVNQGIPVVLRRGTAPFTVKIFELVGEVVGKNKVSFNRGFPIRVFWNKVLGMVLD</sequence>
<dbReference type="InterPro" id="IPR011006">
    <property type="entry name" value="CheY-like_superfamily"/>
</dbReference>
<dbReference type="SUPFAM" id="SSF52172">
    <property type="entry name" value="CheY-like"/>
    <property type="match status" value="1"/>
</dbReference>
<evidence type="ECO:0000256" key="1">
    <source>
        <dbReference type="ARBA" id="ARBA00018672"/>
    </source>
</evidence>
<dbReference type="OrthoDB" id="9794577at2"/>
<dbReference type="GO" id="GO:0000160">
    <property type="term" value="P:phosphorelay signal transduction system"/>
    <property type="evidence" value="ECO:0007669"/>
    <property type="project" value="InterPro"/>
</dbReference>
<dbReference type="RefSeq" id="WP_088554104.1">
    <property type="nucleotide sequence ID" value="NZ_BDGJ01000101.1"/>
</dbReference>
<evidence type="ECO:0000313" key="5">
    <source>
        <dbReference type="EMBL" id="GAW92839.1"/>
    </source>
</evidence>
<dbReference type="PANTHER" id="PTHR43384:SF13">
    <property type="entry name" value="SLR0110 PROTEIN"/>
    <property type="match status" value="1"/>
</dbReference>
<dbReference type="GO" id="GO:0016301">
    <property type="term" value="F:kinase activity"/>
    <property type="evidence" value="ECO:0007669"/>
    <property type="project" value="UniProtKB-KW"/>
</dbReference>
<evidence type="ECO:0000259" key="4">
    <source>
        <dbReference type="PROSITE" id="PS50110"/>
    </source>
</evidence>
<feature type="domain" description="Response regulatory" evidence="4">
    <location>
        <begin position="5"/>
        <end position="121"/>
    </location>
</feature>
<dbReference type="PANTHER" id="PTHR43384">
    <property type="entry name" value="SEPTUM SITE-DETERMINING PROTEIN MIND HOMOLOG, CHLOROPLASTIC-RELATED"/>
    <property type="match status" value="1"/>
</dbReference>
<dbReference type="InterPro" id="IPR001789">
    <property type="entry name" value="Sig_transdc_resp-reg_receiver"/>
</dbReference>
<dbReference type="InterPro" id="IPR050625">
    <property type="entry name" value="ParA/MinD_ATPase"/>
</dbReference>
<accession>A0A1Z5HTI6</accession>
<dbReference type="InterPro" id="IPR027417">
    <property type="entry name" value="P-loop_NTPase"/>
</dbReference>
<dbReference type="InterPro" id="IPR025669">
    <property type="entry name" value="AAA_dom"/>
</dbReference>
<dbReference type="CDD" id="cd17536">
    <property type="entry name" value="REC_YesN-like"/>
    <property type="match status" value="1"/>
</dbReference>
<keyword evidence="5" id="KW-0418">Kinase</keyword>
<dbReference type="SUPFAM" id="SSF52540">
    <property type="entry name" value="P-loop containing nucleoside triphosphate hydrolases"/>
    <property type="match status" value="1"/>
</dbReference>
<keyword evidence="6" id="KW-1185">Reference proteome</keyword>
<dbReference type="Proteomes" id="UP000197032">
    <property type="component" value="Unassembled WGS sequence"/>
</dbReference>
<proteinExistence type="predicted"/>